<reference evidence="2" key="2">
    <citation type="submission" date="2020-09" db="EMBL/GenBank/DDBJ databases">
        <authorList>
            <person name="Sun Q."/>
            <person name="Ohkuma M."/>
        </authorList>
    </citation>
    <scope>NUCLEOTIDE SEQUENCE</scope>
    <source>
        <strain evidence="2">JCM 3313</strain>
    </source>
</reference>
<dbReference type="GO" id="GO:0016779">
    <property type="term" value="F:nucleotidyltransferase activity"/>
    <property type="evidence" value="ECO:0007669"/>
    <property type="project" value="UniProtKB-ARBA"/>
</dbReference>
<dbReference type="PANTHER" id="PTHR43777:SF1">
    <property type="entry name" value="MOLYBDENUM COFACTOR CYTIDYLYLTRANSFERASE"/>
    <property type="match status" value="1"/>
</dbReference>
<dbReference type="InterPro" id="IPR029044">
    <property type="entry name" value="Nucleotide-diphossugar_trans"/>
</dbReference>
<dbReference type="CDD" id="cd04182">
    <property type="entry name" value="GT_2_like_f"/>
    <property type="match status" value="1"/>
</dbReference>
<reference evidence="2" key="1">
    <citation type="journal article" date="2014" name="Int. J. Syst. Evol. Microbiol.">
        <title>Complete genome sequence of Corynebacterium casei LMG S-19264T (=DSM 44701T), isolated from a smear-ripened cheese.</title>
        <authorList>
            <consortium name="US DOE Joint Genome Institute (JGI-PGF)"/>
            <person name="Walter F."/>
            <person name="Albersmeier A."/>
            <person name="Kalinowski J."/>
            <person name="Ruckert C."/>
        </authorList>
    </citation>
    <scope>NUCLEOTIDE SEQUENCE</scope>
    <source>
        <strain evidence="2">JCM 3313</strain>
    </source>
</reference>
<keyword evidence="3" id="KW-1185">Reference proteome</keyword>
<dbReference type="PANTHER" id="PTHR43777">
    <property type="entry name" value="MOLYBDENUM COFACTOR CYTIDYLYLTRANSFERASE"/>
    <property type="match status" value="1"/>
</dbReference>
<dbReference type="AlphaFoldDB" id="A0A918EHT5"/>
<dbReference type="InterPro" id="IPR025877">
    <property type="entry name" value="MobA-like_NTP_Trfase"/>
</dbReference>
<gene>
    <name evidence="2" type="ORF">GCM10010185_68190</name>
</gene>
<protein>
    <submittedName>
        <fullName evidence="2">4-diphosphocytidyl-2C-methyl-D-erythritol synthase</fullName>
    </submittedName>
</protein>
<name>A0A918EHT5_9PSEU</name>
<organism evidence="2 3">
    <name type="scientific">Saccharothrix coeruleofusca</name>
    <dbReference type="NCBI Taxonomy" id="33919"/>
    <lineage>
        <taxon>Bacteria</taxon>
        <taxon>Bacillati</taxon>
        <taxon>Actinomycetota</taxon>
        <taxon>Actinomycetes</taxon>
        <taxon>Pseudonocardiales</taxon>
        <taxon>Pseudonocardiaceae</taxon>
        <taxon>Saccharothrix</taxon>
    </lineage>
</organism>
<feature type="domain" description="MobA-like NTP transferase" evidence="1">
    <location>
        <begin position="5"/>
        <end position="162"/>
    </location>
</feature>
<proteinExistence type="predicted"/>
<dbReference type="EMBL" id="BMRG01000026">
    <property type="protein sequence ID" value="GGP84666.1"/>
    <property type="molecule type" value="Genomic_DNA"/>
</dbReference>
<sequence>MRVAGLLLAAGAGRRFGGPKALVSHGGARWVESAGGVLRAAGCDPVVVVLGAEAARVRATAALGDAVVVDNADWPTGMGSSLRAGLAAAEDVDAVVVLPVDTPGITAAAVSRLAALAAPGALARASYEGVPGHPVLLGREHWPGVALAAVGDAGARDYLAEHRVLLVPCEDVADGRDIDHPDDLP</sequence>
<evidence type="ECO:0000313" key="2">
    <source>
        <dbReference type="EMBL" id="GGP84666.1"/>
    </source>
</evidence>
<evidence type="ECO:0000313" key="3">
    <source>
        <dbReference type="Proteomes" id="UP000639606"/>
    </source>
</evidence>
<dbReference type="Pfam" id="PF12804">
    <property type="entry name" value="NTP_transf_3"/>
    <property type="match status" value="1"/>
</dbReference>
<dbReference type="SUPFAM" id="SSF53448">
    <property type="entry name" value="Nucleotide-diphospho-sugar transferases"/>
    <property type="match status" value="1"/>
</dbReference>
<dbReference type="RefSeq" id="WP_189227472.1">
    <property type="nucleotide sequence ID" value="NZ_BMRG01000026.1"/>
</dbReference>
<evidence type="ECO:0000259" key="1">
    <source>
        <dbReference type="Pfam" id="PF12804"/>
    </source>
</evidence>
<dbReference type="Gene3D" id="3.90.550.10">
    <property type="entry name" value="Spore Coat Polysaccharide Biosynthesis Protein SpsA, Chain A"/>
    <property type="match status" value="1"/>
</dbReference>
<comment type="caution">
    <text evidence="2">The sequence shown here is derived from an EMBL/GenBank/DDBJ whole genome shotgun (WGS) entry which is preliminary data.</text>
</comment>
<accession>A0A918EHT5</accession>
<dbReference type="Proteomes" id="UP000639606">
    <property type="component" value="Unassembled WGS sequence"/>
</dbReference>